<keyword evidence="1" id="KW-1133">Transmembrane helix</keyword>
<evidence type="ECO:0000256" key="1">
    <source>
        <dbReference type="SAM" id="Phobius"/>
    </source>
</evidence>
<accession>A0A6B0U9T8</accession>
<keyword evidence="1" id="KW-0812">Transmembrane</keyword>
<organism evidence="2">
    <name type="scientific">Ixodes ricinus</name>
    <name type="common">Common tick</name>
    <name type="synonym">Acarus ricinus</name>
    <dbReference type="NCBI Taxonomy" id="34613"/>
    <lineage>
        <taxon>Eukaryota</taxon>
        <taxon>Metazoa</taxon>
        <taxon>Ecdysozoa</taxon>
        <taxon>Arthropoda</taxon>
        <taxon>Chelicerata</taxon>
        <taxon>Arachnida</taxon>
        <taxon>Acari</taxon>
        <taxon>Parasitiformes</taxon>
        <taxon>Ixodida</taxon>
        <taxon>Ixodoidea</taxon>
        <taxon>Ixodidae</taxon>
        <taxon>Ixodinae</taxon>
        <taxon>Ixodes</taxon>
    </lineage>
</organism>
<feature type="transmembrane region" description="Helical" evidence="1">
    <location>
        <begin position="15"/>
        <end position="36"/>
    </location>
</feature>
<dbReference type="EMBL" id="GIFC01003292">
    <property type="protein sequence ID" value="MXU85375.1"/>
    <property type="molecule type" value="Transcribed_RNA"/>
</dbReference>
<evidence type="ECO:0000313" key="2">
    <source>
        <dbReference type="EMBL" id="MXU85375.1"/>
    </source>
</evidence>
<proteinExistence type="predicted"/>
<reference evidence="2" key="1">
    <citation type="submission" date="2019-12" db="EMBL/GenBank/DDBJ databases">
        <title>An insight into the sialome of adult female Ixodes ricinus ticks feeding for 6 days.</title>
        <authorList>
            <person name="Perner J."/>
            <person name="Ribeiro J.M.C."/>
        </authorList>
    </citation>
    <scope>NUCLEOTIDE SEQUENCE</scope>
    <source>
        <strain evidence="2">Semi-engorged</strain>
        <tissue evidence="2">Salivary glands</tissue>
    </source>
</reference>
<name>A0A6B0U9T8_IXORI</name>
<protein>
    <submittedName>
        <fullName evidence="2">Putative secreted salivary gland peptide</fullName>
    </submittedName>
</protein>
<dbReference type="AlphaFoldDB" id="A0A6B0U9T8"/>
<keyword evidence="1" id="KW-0472">Membrane</keyword>
<sequence length="86" mass="9667">MLPIVTQIHRTKRKATAFVALIPVVVECLLVIPASFSRPQWPAFRRLRATLIVSTFVSQNTGKVSVAVPFEMRVPPFPIHSRSISR</sequence>